<dbReference type="PANTHER" id="PTHR21485">
    <property type="entry name" value="HAD SUPERFAMILY MEMBERS CMAS AND KDSC"/>
    <property type="match status" value="1"/>
</dbReference>
<comment type="subunit">
    <text evidence="3">Homotetramer.</text>
</comment>
<evidence type="ECO:0000313" key="8">
    <source>
        <dbReference type="EMBL" id="SEW33956.1"/>
    </source>
</evidence>
<evidence type="ECO:0000256" key="1">
    <source>
        <dbReference type="ARBA" id="ARBA00001946"/>
    </source>
</evidence>
<feature type="binding site" evidence="7">
    <location>
        <position position="22"/>
    </location>
    <ligand>
        <name>Mg(2+)</name>
        <dbReference type="ChEBI" id="CHEBI:18420"/>
    </ligand>
</feature>
<dbReference type="AlphaFoldDB" id="A0A1I0R186"/>
<dbReference type="SUPFAM" id="SSF56784">
    <property type="entry name" value="HAD-like"/>
    <property type="match status" value="1"/>
</dbReference>
<dbReference type="InterPro" id="IPR023214">
    <property type="entry name" value="HAD_sf"/>
</dbReference>
<proteinExistence type="inferred from homology"/>
<gene>
    <name evidence="8" type="ORF">SAMN04488122_2038</name>
</gene>
<comment type="cofactor">
    <cofactor evidence="1 7">
        <name>Mg(2+)</name>
        <dbReference type="ChEBI" id="CHEBI:18420"/>
    </cofactor>
</comment>
<dbReference type="InterPro" id="IPR050793">
    <property type="entry name" value="CMP-NeuNAc_synthase"/>
</dbReference>
<dbReference type="GO" id="GO:0016788">
    <property type="term" value="F:hydrolase activity, acting on ester bonds"/>
    <property type="evidence" value="ECO:0007669"/>
    <property type="project" value="InterPro"/>
</dbReference>
<dbReference type="SFLD" id="SFLDG01136">
    <property type="entry name" value="C1.6:_Phosphoserine_Phosphatas"/>
    <property type="match status" value="1"/>
</dbReference>
<evidence type="ECO:0000256" key="3">
    <source>
        <dbReference type="ARBA" id="ARBA00011881"/>
    </source>
</evidence>
<reference evidence="9" key="1">
    <citation type="submission" date="2016-10" db="EMBL/GenBank/DDBJ databases">
        <authorList>
            <person name="Varghese N."/>
            <person name="Submissions S."/>
        </authorList>
    </citation>
    <scope>NUCLEOTIDE SEQUENCE [LARGE SCALE GENOMIC DNA]</scope>
    <source>
        <strain evidence="9">DSM 3695</strain>
    </source>
</reference>
<dbReference type="FunFam" id="3.40.50.1000:FF:000029">
    <property type="entry name" value="3-deoxy-D-manno-octulosonate 8-phosphate phosphatase KdsC"/>
    <property type="match status" value="1"/>
</dbReference>
<evidence type="ECO:0000256" key="7">
    <source>
        <dbReference type="PIRSR" id="PIRSR006118-2"/>
    </source>
</evidence>
<feature type="binding site" evidence="7">
    <location>
        <position position="115"/>
    </location>
    <ligand>
        <name>Mg(2+)</name>
        <dbReference type="ChEBI" id="CHEBI:18420"/>
    </ligand>
</feature>
<keyword evidence="9" id="KW-1185">Reference proteome</keyword>
<dbReference type="SFLD" id="SFLDG01138">
    <property type="entry name" value="C1.6.2:_Deoxy-d-mannose-octulo"/>
    <property type="match status" value="1"/>
</dbReference>
<dbReference type="GO" id="GO:0008781">
    <property type="term" value="F:N-acylneuraminate cytidylyltransferase activity"/>
    <property type="evidence" value="ECO:0007669"/>
    <property type="project" value="TreeGrafter"/>
</dbReference>
<dbReference type="CDD" id="cd01630">
    <property type="entry name" value="HAD_KDO-like"/>
    <property type="match status" value="1"/>
</dbReference>
<evidence type="ECO:0000313" key="9">
    <source>
        <dbReference type="Proteomes" id="UP000199310"/>
    </source>
</evidence>
<dbReference type="SFLD" id="SFLDS00003">
    <property type="entry name" value="Haloacid_Dehalogenase"/>
    <property type="match status" value="1"/>
</dbReference>
<accession>A0A1I0R186</accession>
<protein>
    <submittedName>
        <fullName evidence="8">3-deoxy-D-manno-octulosonate 8-phosphate phosphatase (KDO 8-P phosphatase)</fullName>
    </submittedName>
</protein>
<keyword evidence="4 7" id="KW-0479">Metal-binding</keyword>
<sequence length="179" mass="19715">MAIFGPMNVLALFKSITTFVLDVDGVLTDGTLQLLPGGEMSRRMNIKDGYALQLAVKKGYRVVIISGGKSESVVSRLQGLGIKDIYTGVHDKQEKLQDYVFENDLRWDEILYMGDDIPDYPPMQLVGLPTCPADAAAEIKSISRYISPLPGGHGCVREVMEKVLKLNGHWLMDEGIASK</sequence>
<keyword evidence="6 7" id="KW-0460">Magnesium</keyword>
<name>A0A1I0R186_9BACT</name>
<keyword evidence="5" id="KW-0378">Hydrolase</keyword>
<dbReference type="GO" id="GO:0046872">
    <property type="term" value="F:metal ion binding"/>
    <property type="evidence" value="ECO:0007669"/>
    <property type="project" value="UniProtKB-KW"/>
</dbReference>
<dbReference type="PIRSF" id="PIRSF006118">
    <property type="entry name" value="KDO8-P_Ptase"/>
    <property type="match status" value="1"/>
</dbReference>
<organism evidence="8 9">
    <name type="scientific">Chitinophaga arvensicola</name>
    <dbReference type="NCBI Taxonomy" id="29529"/>
    <lineage>
        <taxon>Bacteria</taxon>
        <taxon>Pseudomonadati</taxon>
        <taxon>Bacteroidota</taxon>
        <taxon>Chitinophagia</taxon>
        <taxon>Chitinophagales</taxon>
        <taxon>Chitinophagaceae</taxon>
        <taxon>Chitinophaga</taxon>
    </lineage>
</organism>
<evidence type="ECO:0000256" key="2">
    <source>
        <dbReference type="ARBA" id="ARBA00005893"/>
    </source>
</evidence>
<comment type="similarity">
    <text evidence="2">Belongs to the KdsC family.</text>
</comment>
<dbReference type="STRING" id="29529.SAMN04488122_2038"/>
<evidence type="ECO:0000256" key="6">
    <source>
        <dbReference type="ARBA" id="ARBA00022842"/>
    </source>
</evidence>
<dbReference type="EMBL" id="FOJG01000001">
    <property type="protein sequence ID" value="SEW33956.1"/>
    <property type="molecule type" value="Genomic_DNA"/>
</dbReference>
<feature type="binding site" evidence="7">
    <location>
        <position position="24"/>
    </location>
    <ligand>
        <name>substrate</name>
    </ligand>
</feature>
<evidence type="ECO:0000256" key="5">
    <source>
        <dbReference type="ARBA" id="ARBA00022801"/>
    </source>
</evidence>
<dbReference type="PANTHER" id="PTHR21485:SF3">
    <property type="entry name" value="N-ACYLNEURAMINATE CYTIDYLYLTRANSFERASE"/>
    <property type="match status" value="1"/>
</dbReference>
<dbReference type="InterPro" id="IPR036412">
    <property type="entry name" value="HAD-like_sf"/>
</dbReference>
<dbReference type="Gene3D" id="3.40.50.1000">
    <property type="entry name" value="HAD superfamily/HAD-like"/>
    <property type="match status" value="1"/>
</dbReference>
<dbReference type="InterPro" id="IPR010023">
    <property type="entry name" value="KdsC_fam"/>
</dbReference>
<dbReference type="NCBIfam" id="TIGR01670">
    <property type="entry name" value="KdsC-phosphatas"/>
    <property type="match status" value="1"/>
</dbReference>
<dbReference type="Proteomes" id="UP000199310">
    <property type="component" value="Unassembled WGS sequence"/>
</dbReference>
<evidence type="ECO:0000256" key="4">
    <source>
        <dbReference type="ARBA" id="ARBA00022723"/>
    </source>
</evidence>